<name>A0A5J6VK29_9VIRU</name>
<protein>
    <submittedName>
        <fullName evidence="1">Uncharacterized protein</fullName>
    </submittedName>
</protein>
<sequence>MPRKRTRCGTRINNLNTPMRDDRIAEYFSNFSAYKEGFNSDEEMRCFYESRASSPIDFIPMHIEEQARQNYEMEGSPRINCQGKLEQQKLVHESKIFFRVNCKHMFSLIR</sequence>
<organism evidence="1">
    <name type="scientific">Megaviridae environmental sample</name>
    <dbReference type="NCBI Taxonomy" id="1737588"/>
    <lineage>
        <taxon>Viruses</taxon>
        <taxon>Varidnaviria</taxon>
        <taxon>Bamfordvirae</taxon>
        <taxon>Nucleocytoviricota</taxon>
        <taxon>Megaviricetes</taxon>
        <taxon>Imitervirales</taxon>
        <taxon>Mimiviridae</taxon>
        <taxon>environmental samples</taxon>
    </lineage>
</organism>
<proteinExistence type="predicted"/>
<reference evidence="1" key="1">
    <citation type="journal article" date="2019" name="Philos. Trans. R. Soc. Lond., B, Biol. Sci.">
        <title>Targeted metagenomic recovery of four divergent viruses reveals shared and distinctive characteristics of giant viruses of marine eukaryotes.</title>
        <authorList>
            <person name="Needham D.M."/>
            <person name="Poirier C."/>
            <person name="Hehenberger E."/>
            <person name="Jimenez V."/>
            <person name="Swalwell J.E."/>
            <person name="Santoro A.E."/>
            <person name="Worden A.Z."/>
        </authorList>
    </citation>
    <scope>NUCLEOTIDE SEQUENCE</scope>
    <source>
        <strain evidence="1">OPacV-662</strain>
    </source>
</reference>
<dbReference type="EMBL" id="MN448283">
    <property type="protein sequence ID" value="QFG74193.1"/>
    <property type="molecule type" value="Genomic_DNA"/>
</dbReference>
<accession>A0A5J6VK29</accession>
<evidence type="ECO:0000313" key="1">
    <source>
        <dbReference type="EMBL" id="QFG74193.1"/>
    </source>
</evidence>